<gene>
    <name evidence="1" type="ORF">CHS0354_027011</name>
</gene>
<reference evidence="1" key="3">
    <citation type="submission" date="2023-05" db="EMBL/GenBank/DDBJ databases">
        <authorList>
            <person name="Smith C.H."/>
        </authorList>
    </citation>
    <scope>NUCLEOTIDE SEQUENCE</scope>
    <source>
        <strain evidence="1">CHS0354</strain>
        <tissue evidence="1">Mantle</tissue>
    </source>
</reference>
<evidence type="ECO:0000313" key="2">
    <source>
        <dbReference type="Proteomes" id="UP001195483"/>
    </source>
</evidence>
<protein>
    <submittedName>
        <fullName evidence="1">Uncharacterized protein</fullName>
    </submittedName>
</protein>
<keyword evidence="2" id="KW-1185">Reference proteome</keyword>
<reference evidence="1" key="2">
    <citation type="journal article" date="2021" name="Genome Biol. Evol.">
        <title>Developing a high-quality reference genome for a parasitic bivalve with doubly uniparental inheritance (Bivalvia: Unionida).</title>
        <authorList>
            <person name="Smith C.H."/>
        </authorList>
    </citation>
    <scope>NUCLEOTIDE SEQUENCE</scope>
    <source>
        <strain evidence="1">CHS0354</strain>
        <tissue evidence="1">Mantle</tissue>
    </source>
</reference>
<accession>A0AAE0SQY3</accession>
<dbReference type="Proteomes" id="UP001195483">
    <property type="component" value="Unassembled WGS sequence"/>
</dbReference>
<organism evidence="1 2">
    <name type="scientific">Potamilus streckersoni</name>
    <dbReference type="NCBI Taxonomy" id="2493646"/>
    <lineage>
        <taxon>Eukaryota</taxon>
        <taxon>Metazoa</taxon>
        <taxon>Spiralia</taxon>
        <taxon>Lophotrochozoa</taxon>
        <taxon>Mollusca</taxon>
        <taxon>Bivalvia</taxon>
        <taxon>Autobranchia</taxon>
        <taxon>Heteroconchia</taxon>
        <taxon>Palaeoheterodonta</taxon>
        <taxon>Unionida</taxon>
        <taxon>Unionoidea</taxon>
        <taxon>Unionidae</taxon>
        <taxon>Ambleminae</taxon>
        <taxon>Lampsilini</taxon>
        <taxon>Potamilus</taxon>
    </lineage>
</organism>
<proteinExistence type="predicted"/>
<evidence type="ECO:0000313" key="1">
    <source>
        <dbReference type="EMBL" id="KAK3596556.1"/>
    </source>
</evidence>
<dbReference type="EMBL" id="JAEAOA010001607">
    <property type="protein sequence ID" value="KAK3596556.1"/>
    <property type="molecule type" value="Genomic_DNA"/>
</dbReference>
<reference evidence="1" key="1">
    <citation type="journal article" date="2021" name="Genome Biol. Evol.">
        <title>A High-Quality Reference Genome for a Parasitic Bivalve with Doubly Uniparental Inheritance (Bivalvia: Unionida).</title>
        <authorList>
            <person name="Smith C.H."/>
        </authorList>
    </citation>
    <scope>NUCLEOTIDE SEQUENCE</scope>
    <source>
        <strain evidence="1">CHS0354</strain>
    </source>
</reference>
<sequence>MDLKFQHQEDLSRGFKVSPPTFPPSKLPDMIIKECAVHRLKQTISGSHIHTRLLIKKPYLLKCQYGKYPSQTSPITETTKGGMVCESIRRITTATIWLKGEAEYYLLKQAHHLGIDDVVAGQLSGCAAYRGSSKAPSNDIEAAM</sequence>
<comment type="caution">
    <text evidence="1">The sequence shown here is derived from an EMBL/GenBank/DDBJ whole genome shotgun (WGS) entry which is preliminary data.</text>
</comment>
<name>A0AAE0SQY3_9BIVA</name>
<dbReference type="AlphaFoldDB" id="A0AAE0SQY3"/>